<sequence>MHTDFSSFVGAWALLLSCVVLVVEPIAPGAQWFNRALRLATGLAGVGTFMFARSFWHWFQAAPPEELADLPPGWDSLKSLSQAFLLIWILTAAFIVPAFVPSRMYRRVKRLLAIGPVVLLLILGVVATLLIERQRLNQDSVVNAAMWLWVTVFTCSAAFCGRWALQPKLDGWWSKIGLWRQSPVTLWLKSKLLVPDTESAQFLEQHEPSEPVSR</sequence>
<evidence type="ECO:0000256" key="1">
    <source>
        <dbReference type="SAM" id="Phobius"/>
    </source>
</evidence>
<feature type="transmembrane region" description="Helical" evidence="1">
    <location>
        <begin position="6"/>
        <end position="27"/>
    </location>
</feature>
<dbReference type="EMBL" id="JAHCLR010000067">
    <property type="protein sequence ID" value="MBS9535936.1"/>
    <property type="molecule type" value="Genomic_DNA"/>
</dbReference>
<dbReference type="Proteomes" id="UP001519535">
    <property type="component" value="Unassembled WGS sequence"/>
</dbReference>
<keyword evidence="1" id="KW-0472">Membrane</keyword>
<reference evidence="2 3" key="1">
    <citation type="submission" date="2021-05" db="EMBL/GenBank/DDBJ databases">
        <title>Mycobacterium acidophilum sp. nov., an extremely acid-tolerant member of the genus Mycobacterium.</title>
        <authorList>
            <person name="Xia J."/>
        </authorList>
    </citation>
    <scope>NUCLEOTIDE SEQUENCE [LARGE SCALE GENOMIC DNA]</scope>
    <source>
        <strain evidence="2 3">M1</strain>
    </source>
</reference>
<evidence type="ECO:0000313" key="3">
    <source>
        <dbReference type="Proteomes" id="UP001519535"/>
    </source>
</evidence>
<organism evidence="2 3">
    <name type="scientific">Mycolicibacter acidiphilus</name>
    <dbReference type="NCBI Taxonomy" id="2835306"/>
    <lineage>
        <taxon>Bacteria</taxon>
        <taxon>Bacillati</taxon>
        <taxon>Actinomycetota</taxon>
        <taxon>Actinomycetes</taxon>
        <taxon>Mycobacteriales</taxon>
        <taxon>Mycobacteriaceae</taxon>
        <taxon>Mycolicibacter</taxon>
    </lineage>
</organism>
<proteinExistence type="predicted"/>
<comment type="caution">
    <text evidence="2">The sequence shown here is derived from an EMBL/GenBank/DDBJ whole genome shotgun (WGS) entry which is preliminary data.</text>
</comment>
<gene>
    <name evidence="2" type="ORF">KIH27_20340</name>
</gene>
<feature type="transmembrane region" description="Helical" evidence="1">
    <location>
        <begin position="79"/>
        <end position="99"/>
    </location>
</feature>
<name>A0ABS5RNP5_9MYCO</name>
<dbReference type="RefSeq" id="WP_214094786.1">
    <property type="nucleotide sequence ID" value="NZ_JAHCLR010000067.1"/>
</dbReference>
<accession>A0ABS5RNP5</accession>
<feature type="transmembrane region" description="Helical" evidence="1">
    <location>
        <begin position="146"/>
        <end position="165"/>
    </location>
</feature>
<keyword evidence="1" id="KW-1133">Transmembrane helix</keyword>
<evidence type="ECO:0000313" key="2">
    <source>
        <dbReference type="EMBL" id="MBS9535936.1"/>
    </source>
</evidence>
<keyword evidence="1" id="KW-0812">Transmembrane</keyword>
<keyword evidence="3" id="KW-1185">Reference proteome</keyword>
<feature type="transmembrane region" description="Helical" evidence="1">
    <location>
        <begin position="39"/>
        <end position="59"/>
    </location>
</feature>
<protein>
    <submittedName>
        <fullName evidence="2">Uncharacterized protein</fullName>
    </submittedName>
</protein>
<feature type="transmembrane region" description="Helical" evidence="1">
    <location>
        <begin position="111"/>
        <end position="131"/>
    </location>
</feature>